<name>A0A2L1CVR0_RHILV</name>
<sequence>MMSSTVNIHSWKRLAQHIGRFRYIDFLVKSTPAICLAFIVYIILNDVFW</sequence>
<dbReference type="AlphaFoldDB" id="A0A2L1CVR0"/>
<evidence type="ECO:0000313" key="1">
    <source>
        <dbReference type="EMBL" id="QND41541.1"/>
    </source>
</evidence>
<gene>
    <name evidence="1" type="ORF">HB770_06500</name>
</gene>
<protein>
    <submittedName>
        <fullName evidence="1">Uncharacterized protein</fullName>
    </submittedName>
</protein>
<evidence type="ECO:0000313" key="2">
    <source>
        <dbReference type="Proteomes" id="UP000515518"/>
    </source>
</evidence>
<accession>A0A2L1CVR0</accession>
<dbReference type="EMBL" id="CP050549">
    <property type="protein sequence ID" value="QND41541.1"/>
    <property type="molecule type" value="Genomic_DNA"/>
</dbReference>
<dbReference type="RefSeq" id="WP_163999960.1">
    <property type="nucleotide sequence ID" value="NZ_SJLV01000029.1"/>
</dbReference>
<organism evidence="1 2">
    <name type="scientific">Rhizobium leguminosarum bv. viciae</name>
    <dbReference type="NCBI Taxonomy" id="387"/>
    <lineage>
        <taxon>Bacteria</taxon>
        <taxon>Pseudomonadati</taxon>
        <taxon>Pseudomonadota</taxon>
        <taxon>Alphaproteobacteria</taxon>
        <taxon>Hyphomicrobiales</taxon>
        <taxon>Rhizobiaceae</taxon>
        <taxon>Rhizobium/Agrobacterium group</taxon>
        <taxon>Rhizobium</taxon>
    </lineage>
</organism>
<reference evidence="2" key="1">
    <citation type="journal article" date="2020" name="Mol. Plant Microbe">
        <title>Rhizobial microsymbionts of the narrowly endemic Oxytropis species growing in Kamchatka are characterized by significant genetic diversity and possess a set of genes that are associated with T3SS and T6SS secretion systems and can affect the development of symbiosis.</title>
        <authorList>
            <person name="Safronova V."/>
            <person name="Guro P."/>
            <person name="Sazanova A."/>
            <person name="Kuznetsova I."/>
            <person name="Belimov A."/>
            <person name="Yakubov V."/>
            <person name="Chirak E."/>
            <person name="Afonin A."/>
            <person name="Gogolev Y."/>
            <person name="Andronov E."/>
            <person name="Tikhonovich I."/>
        </authorList>
    </citation>
    <scope>NUCLEOTIDE SEQUENCE [LARGE SCALE GENOMIC DNA]</scope>
    <source>
        <strain evidence="2">RCAM0610</strain>
    </source>
</reference>
<dbReference type="Proteomes" id="UP000515518">
    <property type="component" value="Chromosome"/>
</dbReference>
<proteinExistence type="predicted"/>